<dbReference type="Proteomes" id="UP001595840">
    <property type="component" value="Unassembled WGS sequence"/>
</dbReference>
<evidence type="ECO:0000313" key="2">
    <source>
        <dbReference type="EMBL" id="MFC4362017.1"/>
    </source>
</evidence>
<organism evidence="2 3">
    <name type="scientific">Simiduia curdlanivorans</name>
    <dbReference type="NCBI Taxonomy" id="1492769"/>
    <lineage>
        <taxon>Bacteria</taxon>
        <taxon>Pseudomonadati</taxon>
        <taxon>Pseudomonadota</taxon>
        <taxon>Gammaproteobacteria</taxon>
        <taxon>Cellvibrionales</taxon>
        <taxon>Cellvibrionaceae</taxon>
        <taxon>Simiduia</taxon>
    </lineage>
</organism>
<comment type="caution">
    <text evidence="2">The sequence shown here is derived from an EMBL/GenBank/DDBJ whole genome shotgun (WGS) entry which is preliminary data.</text>
</comment>
<keyword evidence="3" id="KW-1185">Reference proteome</keyword>
<evidence type="ECO:0000256" key="1">
    <source>
        <dbReference type="SAM" id="Phobius"/>
    </source>
</evidence>
<feature type="transmembrane region" description="Helical" evidence="1">
    <location>
        <begin position="143"/>
        <end position="169"/>
    </location>
</feature>
<sequence>MNPTFSKISRTTHWISSALGLASLLFFSVTGITLNHPDWFKAAPKVEVSVIQQPDIWLAEFNQASETDQLAAVAKAINHAWHLPVPRNIERDDVEWVLDYQRPGGISTVLLDLTSGVMTLEQVDDGAVALINDLHKGRHAGSAWLLFIDVAAIVCIFFSLTGLFLLFVYAKKRASTWPLVLLGAALPVLLFWVFVP</sequence>
<dbReference type="PANTHER" id="PTHR40115">
    <property type="entry name" value="INNER MEMBRANE PROTEIN WITH PEPSY TM HELIX"/>
    <property type="match status" value="1"/>
</dbReference>
<dbReference type="Pfam" id="PF16357">
    <property type="entry name" value="PepSY_TM_like_2"/>
    <property type="match status" value="1"/>
</dbReference>
<keyword evidence="1" id="KW-0812">Transmembrane</keyword>
<dbReference type="InterPro" id="IPR032307">
    <property type="entry name" value="PepSY_TM-like_2"/>
</dbReference>
<feature type="transmembrane region" description="Helical" evidence="1">
    <location>
        <begin position="12"/>
        <end position="34"/>
    </location>
</feature>
<accession>A0ABV8V2L0</accession>
<gene>
    <name evidence="2" type="ORF">ACFOX3_06885</name>
</gene>
<protein>
    <submittedName>
        <fullName evidence="2">PepSY-associated TM helix domain-containing protein</fullName>
    </submittedName>
</protein>
<keyword evidence="1" id="KW-0472">Membrane</keyword>
<proteinExistence type="predicted"/>
<dbReference type="EMBL" id="JBHSCX010000005">
    <property type="protein sequence ID" value="MFC4362017.1"/>
    <property type="molecule type" value="Genomic_DNA"/>
</dbReference>
<feature type="transmembrane region" description="Helical" evidence="1">
    <location>
        <begin position="176"/>
        <end position="195"/>
    </location>
</feature>
<evidence type="ECO:0000313" key="3">
    <source>
        <dbReference type="Proteomes" id="UP001595840"/>
    </source>
</evidence>
<name>A0ABV8V2L0_9GAMM</name>
<reference evidence="3" key="1">
    <citation type="journal article" date="2019" name="Int. J. Syst. Evol. Microbiol.">
        <title>The Global Catalogue of Microorganisms (GCM) 10K type strain sequencing project: providing services to taxonomists for standard genome sequencing and annotation.</title>
        <authorList>
            <consortium name="The Broad Institute Genomics Platform"/>
            <consortium name="The Broad Institute Genome Sequencing Center for Infectious Disease"/>
            <person name="Wu L."/>
            <person name="Ma J."/>
        </authorList>
    </citation>
    <scope>NUCLEOTIDE SEQUENCE [LARGE SCALE GENOMIC DNA]</scope>
    <source>
        <strain evidence="3">CECT 8570</strain>
    </source>
</reference>
<keyword evidence="1" id="KW-1133">Transmembrane helix</keyword>
<dbReference type="RefSeq" id="WP_290259206.1">
    <property type="nucleotide sequence ID" value="NZ_JAUFQG010000004.1"/>
</dbReference>
<dbReference type="PANTHER" id="PTHR40115:SF1">
    <property type="entry name" value="INNER MEMBRANE PROTEIN WITH PEPSY TM HELIX"/>
    <property type="match status" value="1"/>
</dbReference>